<reference evidence="14 15" key="1">
    <citation type="submission" date="2019-03" db="EMBL/GenBank/DDBJ databases">
        <title>Metabolic potential of uncultured bacteria and archaea associated with petroleum seepage in deep-sea sediments.</title>
        <authorList>
            <person name="Dong X."/>
            <person name="Hubert C."/>
        </authorList>
    </citation>
    <scope>NUCLEOTIDE SEQUENCE [LARGE SCALE GENOMIC DNA]</scope>
    <source>
        <strain evidence="14">E29_bin52</strain>
    </source>
</reference>
<proteinExistence type="inferred from homology"/>
<dbReference type="GO" id="GO:0005737">
    <property type="term" value="C:cytoplasm"/>
    <property type="evidence" value="ECO:0007669"/>
    <property type="project" value="InterPro"/>
</dbReference>
<evidence type="ECO:0000313" key="14">
    <source>
        <dbReference type="EMBL" id="TET60173.1"/>
    </source>
</evidence>
<evidence type="ECO:0000256" key="12">
    <source>
        <dbReference type="ARBA" id="ARBA00049728"/>
    </source>
</evidence>
<dbReference type="Proteomes" id="UP000319130">
    <property type="component" value="Unassembled WGS sequence"/>
</dbReference>
<dbReference type="PANTHER" id="PTHR43073:SF2">
    <property type="entry name" value="DIHYDROPYRIMIDINE DEHYDROGENASE [NADP(+)]"/>
    <property type="match status" value="1"/>
</dbReference>
<name>A0A523VZF8_UNCAE</name>
<comment type="caution">
    <text evidence="14">The sequence shown here is derived from an EMBL/GenBank/DDBJ whole genome shotgun (WGS) entry which is preliminary data.</text>
</comment>
<dbReference type="Pfam" id="PF01180">
    <property type="entry name" value="DHO_dh"/>
    <property type="match status" value="1"/>
</dbReference>
<evidence type="ECO:0000256" key="9">
    <source>
        <dbReference type="ARBA" id="ARBA00048792"/>
    </source>
</evidence>
<dbReference type="Pfam" id="PF14697">
    <property type="entry name" value="Fer4_21"/>
    <property type="match status" value="1"/>
</dbReference>
<evidence type="ECO:0000259" key="13">
    <source>
        <dbReference type="PROSITE" id="PS51379"/>
    </source>
</evidence>
<evidence type="ECO:0000256" key="1">
    <source>
        <dbReference type="ARBA" id="ARBA00010804"/>
    </source>
</evidence>
<dbReference type="SUPFAM" id="SSF54862">
    <property type="entry name" value="4Fe-4S ferredoxins"/>
    <property type="match status" value="1"/>
</dbReference>
<dbReference type="PANTHER" id="PTHR43073">
    <property type="entry name" value="DIHYDROPYRIMIDINE DEHYDROGENASE [NADP(+)]"/>
    <property type="match status" value="1"/>
</dbReference>
<dbReference type="GO" id="GO:0004159">
    <property type="term" value="F:dihydropyrimidine dehydrogenase (NAD+) activity"/>
    <property type="evidence" value="ECO:0007669"/>
    <property type="project" value="UniProtKB-EC"/>
</dbReference>
<feature type="domain" description="4Fe-4S ferredoxin-type" evidence="13">
    <location>
        <begin position="381"/>
        <end position="410"/>
    </location>
</feature>
<keyword evidence="2" id="KW-0479">Metal-binding</keyword>
<evidence type="ECO:0000256" key="5">
    <source>
        <dbReference type="ARBA" id="ARBA00023014"/>
    </source>
</evidence>
<evidence type="ECO:0000256" key="2">
    <source>
        <dbReference type="ARBA" id="ARBA00022723"/>
    </source>
</evidence>
<keyword evidence="5" id="KW-0411">Iron-sulfur</keyword>
<evidence type="ECO:0000256" key="6">
    <source>
        <dbReference type="ARBA" id="ARBA00030119"/>
    </source>
</evidence>
<sequence length="410" mass="45067">MAQEVDLSVDYCGFKLKNPILAASATPTHDPICCKKAADAGAGGVVLKTLFAKEAAPSYKFARPRFTLLNWNPTGKGKAARMPDSFTLYSIEQSTVYPYEKFEWYINKTKELVGEDVAVIASIMGGTPEGWEEQCEVIKGSRADLLECNFSCPHAAEVEEHIGVAVGSIPEAAEKITRLVKSKVDIPVIPKITPQAGNLAAVAQACQRGGADAVVVHNRLMGLMIDIDKGRPIEWGSYSGFGGPYMLPLSLRWIAKIREEGISVPISHTNGIWTWEDVIKAIMVGADTVQTCTAIMIKGFEEITHWVREIERWMGEKNYKNFGEIKGVAVKNMIPVDEIEREVPVMVGGRSSKVAVVDEEKCTLCEWCPRVCFHEAISMEDYPEIDEEKCEACGLCVSVCPSDAISIEKK</sequence>
<evidence type="ECO:0000256" key="4">
    <source>
        <dbReference type="ARBA" id="ARBA00023004"/>
    </source>
</evidence>
<dbReference type="InterPro" id="IPR005720">
    <property type="entry name" value="Dihydroorotate_DH_cat"/>
</dbReference>
<evidence type="ECO:0000313" key="15">
    <source>
        <dbReference type="Proteomes" id="UP000319130"/>
    </source>
</evidence>
<dbReference type="Gene3D" id="3.30.70.20">
    <property type="match status" value="1"/>
</dbReference>
<evidence type="ECO:0000256" key="8">
    <source>
        <dbReference type="ARBA" id="ARBA00047685"/>
    </source>
</evidence>
<dbReference type="GO" id="GO:0046872">
    <property type="term" value="F:metal ion binding"/>
    <property type="evidence" value="ECO:0007669"/>
    <property type="project" value="UniProtKB-KW"/>
</dbReference>
<gene>
    <name evidence="14" type="ORF">E3J48_06995</name>
</gene>
<protein>
    <recommendedName>
        <fullName evidence="12">dihydrouracil dehydrogenase (NAD(+))</fullName>
        <ecNumber evidence="12">1.3.1.1</ecNumber>
    </recommendedName>
    <alternativeName>
        <fullName evidence="7">Dihydrothymine dehydrogenase</fullName>
    </alternativeName>
    <alternativeName>
        <fullName evidence="6">Dihydrouracil dehydrogenase</fullName>
    </alternativeName>
</protein>
<comment type="subunit">
    <text evidence="11">Heterotetramer of 2 PreA and 2 PreT subunits.</text>
</comment>
<dbReference type="Gene3D" id="3.20.20.70">
    <property type="entry name" value="Aldolase class I"/>
    <property type="match status" value="1"/>
</dbReference>
<keyword evidence="4" id="KW-0408">Iron</keyword>
<feature type="domain" description="4Fe-4S ferredoxin-type" evidence="13">
    <location>
        <begin position="353"/>
        <end position="380"/>
    </location>
</feature>
<dbReference type="SUPFAM" id="SSF51395">
    <property type="entry name" value="FMN-linked oxidoreductases"/>
    <property type="match status" value="1"/>
</dbReference>
<dbReference type="GO" id="GO:0051536">
    <property type="term" value="F:iron-sulfur cluster binding"/>
    <property type="evidence" value="ECO:0007669"/>
    <property type="project" value="UniProtKB-KW"/>
</dbReference>
<dbReference type="InterPro" id="IPR017896">
    <property type="entry name" value="4Fe4S_Fe-S-bd"/>
</dbReference>
<evidence type="ECO:0000256" key="3">
    <source>
        <dbReference type="ARBA" id="ARBA00023002"/>
    </source>
</evidence>
<evidence type="ECO:0000256" key="7">
    <source>
        <dbReference type="ARBA" id="ARBA00032722"/>
    </source>
</evidence>
<dbReference type="InterPro" id="IPR013785">
    <property type="entry name" value="Aldolase_TIM"/>
</dbReference>
<comment type="catalytic activity">
    <reaction evidence="9">
        <text>5,6-dihydrouracil + NAD(+) = uracil + NADH + H(+)</text>
        <dbReference type="Rhea" id="RHEA:20189"/>
        <dbReference type="ChEBI" id="CHEBI:15378"/>
        <dbReference type="ChEBI" id="CHEBI:15901"/>
        <dbReference type="ChEBI" id="CHEBI:17568"/>
        <dbReference type="ChEBI" id="CHEBI:57540"/>
        <dbReference type="ChEBI" id="CHEBI:57945"/>
        <dbReference type="EC" id="1.3.1.1"/>
    </reaction>
</comment>
<dbReference type="AlphaFoldDB" id="A0A523VZF8"/>
<keyword evidence="3" id="KW-0560">Oxidoreductase</keyword>
<organism evidence="14 15">
    <name type="scientific">Aerophobetes bacterium</name>
    <dbReference type="NCBI Taxonomy" id="2030807"/>
    <lineage>
        <taxon>Bacteria</taxon>
        <taxon>Candidatus Aerophobota</taxon>
    </lineage>
</organism>
<comment type="function">
    <text evidence="10">Involved in pyrimidine base degradation. Catalyzes physiologically the reduction of uracil to 5,6-dihydrouracil (DHU) by using NADH as a specific cosubstrate. It also catalyzes the reverse reaction and the reduction of thymine to 5,6-dihydrothymine (DHT).</text>
</comment>
<dbReference type="PROSITE" id="PS51379">
    <property type="entry name" value="4FE4S_FER_2"/>
    <property type="match status" value="2"/>
</dbReference>
<dbReference type="EMBL" id="SOIZ01000315">
    <property type="protein sequence ID" value="TET60173.1"/>
    <property type="molecule type" value="Genomic_DNA"/>
</dbReference>
<evidence type="ECO:0000256" key="10">
    <source>
        <dbReference type="ARBA" id="ARBA00049578"/>
    </source>
</evidence>
<dbReference type="EC" id="1.3.1.1" evidence="12"/>
<dbReference type="InterPro" id="IPR017900">
    <property type="entry name" value="4Fe4S_Fe_S_CS"/>
</dbReference>
<comment type="similarity">
    <text evidence="1">Belongs to the dihydropyrimidine dehydrogenase family.</text>
</comment>
<dbReference type="PROSITE" id="PS00198">
    <property type="entry name" value="4FE4S_FER_1"/>
    <property type="match status" value="1"/>
</dbReference>
<evidence type="ECO:0000256" key="11">
    <source>
        <dbReference type="ARBA" id="ARBA00049714"/>
    </source>
</evidence>
<accession>A0A523VZF8</accession>
<comment type="catalytic activity">
    <reaction evidence="8">
        <text>5,6-dihydrothymine + NAD(+) = thymine + NADH + H(+)</text>
        <dbReference type="Rhea" id="RHEA:28791"/>
        <dbReference type="ChEBI" id="CHEBI:15378"/>
        <dbReference type="ChEBI" id="CHEBI:17821"/>
        <dbReference type="ChEBI" id="CHEBI:27468"/>
        <dbReference type="ChEBI" id="CHEBI:57540"/>
        <dbReference type="ChEBI" id="CHEBI:57945"/>
        <dbReference type="EC" id="1.3.1.1"/>
    </reaction>
</comment>